<feature type="signal peptide" evidence="1">
    <location>
        <begin position="1"/>
        <end position="28"/>
    </location>
</feature>
<dbReference type="AlphaFoldDB" id="A0AA36HYM4"/>
<evidence type="ECO:0000256" key="1">
    <source>
        <dbReference type="SAM" id="SignalP"/>
    </source>
</evidence>
<dbReference type="Proteomes" id="UP001178507">
    <property type="component" value="Unassembled WGS sequence"/>
</dbReference>
<name>A0AA36HYM4_9DINO</name>
<protein>
    <submittedName>
        <fullName evidence="2">Uncharacterized protein</fullName>
    </submittedName>
</protein>
<evidence type="ECO:0000313" key="2">
    <source>
        <dbReference type="EMBL" id="CAJ1376884.1"/>
    </source>
</evidence>
<keyword evidence="3" id="KW-1185">Reference proteome</keyword>
<sequence length="130" mass="14084">MVPCAGPSKSHYYCARVWLAVLLHGTHAAATFVRVDDRQFPPKAEFQVAFVAPEGEHGAPFLQVEGDGQILLLSAADMFDGQFYQVAPGDFIGFAPTTRQDVLEHIRTRVSFVPSAPAVQPNQTGGCRIA</sequence>
<organism evidence="2 3">
    <name type="scientific">Effrenium voratum</name>
    <dbReference type="NCBI Taxonomy" id="2562239"/>
    <lineage>
        <taxon>Eukaryota</taxon>
        <taxon>Sar</taxon>
        <taxon>Alveolata</taxon>
        <taxon>Dinophyceae</taxon>
        <taxon>Suessiales</taxon>
        <taxon>Symbiodiniaceae</taxon>
        <taxon>Effrenium</taxon>
    </lineage>
</organism>
<feature type="chain" id="PRO_5041410157" evidence="1">
    <location>
        <begin position="29"/>
        <end position="130"/>
    </location>
</feature>
<comment type="caution">
    <text evidence="2">The sequence shown here is derived from an EMBL/GenBank/DDBJ whole genome shotgun (WGS) entry which is preliminary data.</text>
</comment>
<evidence type="ECO:0000313" key="3">
    <source>
        <dbReference type="Proteomes" id="UP001178507"/>
    </source>
</evidence>
<reference evidence="2" key="1">
    <citation type="submission" date="2023-08" db="EMBL/GenBank/DDBJ databases">
        <authorList>
            <person name="Chen Y."/>
            <person name="Shah S."/>
            <person name="Dougan E. K."/>
            <person name="Thang M."/>
            <person name="Chan C."/>
        </authorList>
    </citation>
    <scope>NUCLEOTIDE SEQUENCE</scope>
</reference>
<keyword evidence="1" id="KW-0732">Signal</keyword>
<accession>A0AA36HYM4</accession>
<gene>
    <name evidence="2" type="ORF">EVOR1521_LOCUS5833</name>
</gene>
<dbReference type="EMBL" id="CAUJNA010000426">
    <property type="protein sequence ID" value="CAJ1376884.1"/>
    <property type="molecule type" value="Genomic_DNA"/>
</dbReference>
<proteinExistence type="predicted"/>